<dbReference type="RefSeq" id="WP_226542717.1">
    <property type="nucleotide sequence ID" value="NZ_CP129013.1"/>
</dbReference>
<dbReference type="EMBL" id="CP129013">
    <property type="protein sequence ID" value="WLR41649.1"/>
    <property type="molecule type" value="Genomic_DNA"/>
</dbReference>
<protein>
    <submittedName>
        <fullName evidence="1">Dienelactone hydrolase family protein</fullName>
    </submittedName>
</protein>
<gene>
    <name evidence="1" type="ORF">LC087_12300</name>
</gene>
<dbReference type="GO" id="GO:0016787">
    <property type="term" value="F:hydrolase activity"/>
    <property type="evidence" value="ECO:0007669"/>
    <property type="project" value="UniProtKB-KW"/>
</dbReference>
<proteinExistence type="predicted"/>
<organism evidence="1 2">
    <name type="scientific">Bacillus carboniphilus</name>
    <dbReference type="NCBI Taxonomy" id="86663"/>
    <lineage>
        <taxon>Bacteria</taxon>
        <taxon>Bacillati</taxon>
        <taxon>Bacillota</taxon>
        <taxon>Bacilli</taxon>
        <taxon>Bacillales</taxon>
        <taxon>Bacillaceae</taxon>
        <taxon>Bacillus</taxon>
    </lineage>
</organism>
<dbReference type="SUPFAM" id="SSF53474">
    <property type="entry name" value="alpha/beta-Hydrolases"/>
    <property type="match status" value="1"/>
</dbReference>
<reference evidence="1 2" key="1">
    <citation type="submission" date="2023-06" db="EMBL/GenBank/DDBJ databases">
        <title>Five Gram-positive bacteria isolated from mangrove sediments in Shenzhen, Guangdong, China.</title>
        <authorList>
            <person name="Yu S."/>
            <person name="Zheng W."/>
            <person name="Huang Y."/>
        </authorList>
    </citation>
    <scope>NUCLEOTIDE SEQUENCE [LARGE SCALE GENOMIC DNA]</scope>
    <source>
        <strain evidence="1 2">SaN35-3</strain>
    </source>
</reference>
<name>A0ABY9JQH1_9BACI</name>
<sequence length="199" mass="21769">MGSFNDIRADAQLVSEFTPHQVRAAVDYYEEMDEKYKKVGGVSYVTGNSLGGGLTNAVAVQNPGVTAVTLNPSPLPEHMIEPGQPYDNITNYCSDFDVLTKSLDAGGYGHQIPGKRYNINNGIPGIDQAITNHTGYRNTKDGIQYYTIGEKGKPGYGRIYIDADSHIVTSIWTGIPLYGGYSERIDIDKEKHDPFSVIS</sequence>
<accession>A0ABY9JQH1</accession>
<keyword evidence="1" id="KW-0378">Hydrolase</keyword>
<dbReference type="NCBIfam" id="NF047388">
    <property type="entry name" value="SA1320_fam"/>
    <property type="match status" value="1"/>
</dbReference>
<evidence type="ECO:0000313" key="1">
    <source>
        <dbReference type="EMBL" id="WLR41649.1"/>
    </source>
</evidence>
<keyword evidence="2" id="KW-1185">Reference proteome</keyword>
<dbReference type="InterPro" id="IPR029058">
    <property type="entry name" value="AB_hydrolase_fold"/>
</dbReference>
<evidence type="ECO:0000313" key="2">
    <source>
        <dbReference type="Proteomes" id="UP001197974"/>
    </source>
</evidence>
<dbReference type="Proteomes" id="UP001197974">
    <property type="component" value="Chromosome"/>
</dbReference>